<gene>
    <name evidence="7" type="ORF">Tci_600888</name>
</gene>
<comment type="caution">
    <text evidence="7">The sequence shown here is derived from an EMBL/GenBank/DDBJ whole genome shotgun (WGS) entry which is preliminary data.</text>
</comment>
<keyword evidence="5" id="KW-0472">Membrane</keyword>
<dbReference type="Gene3D" id="3.40.30.10">
    <property type="entry name" value="Glutaredoxin"/>
    <property type="match status" value="1"/>
</dbReference>
<feature type="signal peptide" evidence="6">
    <location>
        <begin position="1"/>
        <end position="28"/>
    </location>
</feature>
<name>A0A699JDD1_TANCI</name>
<dbReference type="GO" id="GO:0003756">
    <property type="term" value="F:protein disulfide isomerase activity"/>
    <property type="evidence" value="ECO:0007669"/>
    <property type="project" value="TreeGrafter"/>
</dbReference>
<proteinExistence type="inferred from homology"/>
<dbReference type="InterPro" id="IPR021149">
    <property type="entry name" value="OligosaccharylTrfase_OST3/OST6"/>
</dbReference>
<evidence type="ECO:0000256" key="6">
    <source>
        <dbReference type="SAM" id="SignalP"/>
    </source>
</evidence>
<dbReference type="InterPro" id="IPR039798">
    <property type="entry name" value="Sulfhydryl_oxidase"/>
</dbReference>
<dbReference type="GO" id="GO:0005789">
    <property type="term" value="C:endoplasmic reticulum membrane"/>
    <property type="evidence" value="ECO:0007669"/>
    <property type="project" value="UniProtKB-SubCell"/>
</dbReference>
<dbReference type="InterPro" id="IPR036249">
    <property type="entry name" value="Thioredoxin-like_sf"/>
</dbReference>
<keyword evidence="4" id="KW-1133">Transmembrane helix</keyword>
<dbReference type="Pfam" id="PF04756">
    <property type="entry name" value="OST3_OST6"/>
    <property type="match status" value="1"/>
</dbReference>
<evidence type="ECO:0000256" key="5">
    <source>
        <dbReference type="ARBA" id="ARBA00023136"/>
    </source>
</evidence>
<sequence length="233" mass="25997">MSSVFKPLWSFISLWLLSSPLLMHQAVGSVSHLNYSGYQQPDLVVELDVTNFSSVLKDSTANHTIIEFLCSLIHRLYSLIGHGFVSPACRRYKPEFEKVARLFNGAAATYPDTVLVTRVDCAIKANTNICDKFSVTHYPMLFWGTPSGFAAGSIDGSTGKSEIRTINDGRTAHRMLKWINTRLGSSYIFKDDILYHGKDEHHQSNVADSAQQGASLIRACWFIGKQYLISNQA</sequence>
<dbReference type="SUPFAM" id="SSF52833">
    <property type="entry name" value="Thioredoxin-like"/>
    <property type="match status" value="1"/>
</dbReference>
<dbReference type="PANTHER" id="PTHR22897:SF8">
    <property type="entry name" value="SULFHYDRYL OXIDASE"/>
    <property type="match status" value="1"/>
</dbReference>
<comment type="similarity">
    <text evidence="2">Belongs to the OST3/OST6 family.</text>
</comment>
<dbReference type="GO" id="GO:0000139">
    <property type="term" value="C:Golgi membrane"/>
    <property type="evidence" value="ECO:0007669"/>
    <property type="project" value="TreeGrafter"/>
</dbReference>
<feature type="chain" id="PRO_5025537241" evidence="6">
    <location>
        <begin position="29"/>
        <end position="233"/>
    </location>
</feature>
<evidence type="ECO:0000256" key="4">
    <source>
        <dbReference type="ARBA" id="ARBA00022989"/>
    </source>
</evidence>
<evidence type="ECO:0000313" key="7">
    <source>
        <dbReference type="EMBL" id="GFA28916.1"/>
    </source>
</evidence>
<keyword evidence="6" id="KW-0732">Signal</keyword>
<protein>
    <submittedName>
        <fullName evidence="7">Sulfhydryl oxidase 2-like isoform X2</fullName>
    </submittedName>
</protein>
<organism evidence="7">
    <name type="scientific">Tanacetum cinerariifolium</name>
    <name type="common">Dalmatian daisy</name>
    <name type="synonym">Chrysanthemum cinerariifolium</name>
    <dbReference type="NCBI Taxonomy" id="118510"/>
    <lineage>
        <taxon>Eukaryota</taxon>
        <taxon>Viridiplantae</taxon>
        <taxon>Streptophyta</taxon>
        <taxon>Embryophyta</taxon>
        <taxon>Tracheophyta</taxon>
        <taxon>Spermatophyta</taxon>
        <taxon>Magnoliopsida</taxon>
        <taxon>eudicotyledons</taxon>
        <taxon>Gunneridae</taxon>
        <taxon>Pentapetalae</taxon>
        <taxon>asterids</taxon>
        <taxon>campanulids</taxon>
        <taxon>Asterales</taxon>
        <taxon>Asteraceae</taxon>
        <taxon>Asteroideae</taxon>
        <taxon>Anthemideae</taxon>
        <taxon>Anthemidinae</taxon>
        <taxon>Tanacetum</taxon>
    </lineage>
</organism>
<dbReference type="AlphaFoldDB" id="A0A699JDD1"/>
<dbReference type="GO" id="GO:0016971">
    <property type="term" value="F:flavin-dependent sulfhydryl oxidase activity"/>
    <property type="evidence" value="ECO:0007669"/>
    <property type="project" value="InterPro"/>
</dbReference>
<dbReference type="GO" id="GO:0006457">
    <property type="term" value="P:protein folding"/>
    <property type="evidence" value="ECO:0007669"/>
    <property type="project" value="TreeGrafter"/>
</dbReference>
<dbReference type="PANTHER" id="PTHR22897">
    <property type="entry name" value="QUIESCIN Q6-RELATED SULFHYDRYL OXIDASE"/>
    <property type="match status" value="1"/>
</dbReference>
<dbReference type="GO" id="GO:0005615">
    <property type="term" value="C:extracellular space"/>
    <property type="evidence" value="ECO:0007669"/>
    <property type="project" value="TreeGrafter"/>
</dbReference>
<dbReference type="FunFam" id="3.40.30.10:FF:000244">
    <property type="entry name" value="Sulfhydryl oxidase"/>
    <property type="match status" value="1"/>
</dbReference>
<evidence type="ECO:0000256" key="3">
    <source>
        <dbReference type="ARBA" id="ARBA00022692"/>
    </source>
</evidence>
<comment type="subcellular location">
    <subcellularLocation>
        <location evidence="1">Endoplasmic reticulum membrane</location>
        <topology evidence="1">Multi-pass membrane protein</topology>
    </subcellularLocation>
</comment>
<evidence type="ECO:0000256" key="1">
    <source>
        <dbReference type="ARBA" id="ARBA00004477"/>
    </source>
</evidence>
<keyword evidence="3" id="KW-0812">Transmembrane</keyword>
<accession>A0A699JDD1</accession>
<dbReference type="EMBL" id="BKCJ010398884">
    <property type="protein sequence ID" value="GFA28916.1"/>
    <property type="molecule type" value="Genomic_DNA"/>
</dbReference>
<evidence type="ECO:0000256" key="2">
    <source>
        <dbReference type="ARBA" id="ARBA00009561"/>
    </source>
</evidence>
<reference evidence="7" key="1">
    <citation type="journal article" date="2019" name="Sci. Rep.">
        <title>Draft genome of Tanacetum cinerariifolium, the natural source of mosquito coil.</title>
        <authorList>
            <person name="Yamashiro T."/>
            <person name="Shiraishi A."/>
            <person name="Satake H."/>
            <person name="Nakayama K."/>
        </authorList>
    </citation>
    <scope>NUCLEOTIDE SEQUENCE</scope>
</reference>